<feature type="transmembrane region" description="Helical" evidence="8">
    <location>
        <begin position="485"/>
        <end position="503"/>
    </location>
</feature>
<keyword evidence="5 8" id="KW-1133">Transmembrane helix</keyword>
<feature type="transmembrane region" description="Helical" evidence="8">
    <location>
        <begin position="409"/>
        <end position="426"/>
    </location>
</feature>
<dbReference type="InterPro" id="IPR011701">
    <property type="entry name" value="MFS"/>
</dbReference>
<dbReference type="Gene3D" id="1.20.1720.10">
    <property type="entry name" value="Multidrug resistance protein D"/>
    <property type="match status" value="1"/>
</dbReference>
<accession>A0ABV8I2M3</accession>
<evidence type="ECO:0000256" key="1">
    <source>
        <dbReference type="ARBA" id="ARBA00004651"/>
    </source>
</evidence>
<feature type="transmembrane region" description="Helical" evidence="8">
    <location>
        <begin position="54"/>
        <end position="74"/>
    </location>
</feature>
<reference evidence="11" key="1">
    <citation type="journal article" date="2019" name="Int. J. Syst. Evol. Microbiol.">
        <title>The Global Catalogue of Microorganisms (GCM) 10K type strain sequencing project: providing services to taxonomists for standard genome sequencing and annotation.</title>
        <authorList>
            <consortium name="The Broad Institute Genomics Platform"/>
            <consortium name="The Broad Institute Genome Sequencing Center for Infectious Disease"/>
            <person name="Wu L."/>
            <person name="Ma J."/>
        </authorList>
    </citation>
    <scope>NUCLEOTIDE SEQUENCE [LARGE SCALE GENOMIC DNA]</scope>
    <source>
        <strain evidence="11">TBRC 4489</strain>
    </source>
</reference>
<dbReference type="Pfam" id="PF07690">
    <property type="entry name" value="MFS_1"/>
    <property type="match status" value="1"/>
</dbReference>
<feature type="transmembrane region" description="Helical" evidence="8">
    <location>
        <begin position="235"/>
        <end position="252"/>
    </location>
</feature>
<feature type="transmembrane region" description="Helical" evidence="8">
    <location>
        <begin position="362"/>
        <end position="388"/>
    </location>
</feature>
<feature type="compositionally biased region" description="Low complexity" evidence="7">
    <location>
        <begin position="509"/>
        <end position="525"/>
    </location>
</feature>
<evidence type="ECO:0000313" key="11">
    <source>
        <dbReference type="Proteomes" id="UP001595850"/>
    </source>
</evidence>
<evidence type="ECO:0000256" key="5">
    <source>
        <dbReference type="ARBA" id="ARBA00022989"/>
    </source>
</evidence>
<sequence>MHTPPEGELSLRAGRREWIGLAVLALPTVLLALDMSVLYMALPHLSADLGASSLQQLWIIDIYGFMIAGLLVTMGNIGDRIGRRRLLLIGATAFAAASVLAALSTDAVMLIAARALLGIAGATLMPSTLSLISHMFKDPKQQAMAIGVWMGCFLGGTILGPVVGGVMLQFLWWGSVFLLAVPVTVLLLAVGPRTLPEFRNPDAGRIDLPSVVLSLAAVLPFVYGLKQISREGLDVTAVLSIAAGLVFLVVFVRRQSALANPLLDVSLFRNRTFSAAVTMTVFSGFLSGAYLFVYMYLQLVAGLTPLNAALWTIPMGIATLVSLQVGPLLAQKYRPAYIITGGLLLVAAGYSLVAQVDASGGLGFLIPGLVAVAAGIGPAAGLSASMIMGSVPLEKAGAAASVNETSSEFGAATGVAVVGMLGMSVYRSEIEGTMPSGLPADVAAAAQESAPGAATAVQRLGGGPLAESLTEAAHGALTSALSTTAWVSAGIIIGLAVLAVTTMRHVPPTGETAAAGPAEEPAAEGAAEEVKERPVFSET</sequence>
<dbReference type="RefSeq" id="WP_377285141.1">
    <property type="nucleotide sequence ID" value="NZ_JBHSBM010000008.1"/>
</dbReference>
<feature type="transmembrane region" description="Helical" evidence="8">
    <location>
        <begin position="309"/>
        <end position="329"/>
    </location>
</feature>
<feature type="transmembrane region" description="Helical" evidence="8">
    <location>
        <begin position="111"/>
        <end position="132"/>
    </location>
</feature>
<feature type="compositionally biased region" description="Basic and acidic residues" evidence="7">
    <location>
        <begin position="528"/>
        <end position="539"/>
    </location>
</feature>
<evidence type="ECO:0000313" key="10">
    <source>
        <dbReference type="EMBL" id="MFC4057189.1"/>
    </source>
</evidence>
<keyword evidence="6 8" id="KW-0472">Membrane</keyword>
<dbReference type="InterPro" id="IPR036259">
    <property type="entry name" value="MFS_trans_sf"/>
</dbReference>
<feature type="domain" description="Major facilitator superfamily (MFS) profile" evidence="9">
    <location>
        <begin position="20"/>
        <end position="507"/>
    </location>
</feature>
<organism evidence="10 11">
    <name type="scientific">Planomonospora corallina</name>
    <dbReference type="NCBI Taxonomy" id="1806052"/>
    <lineage>
        <taxon>Bacteria</taxon>
        <taxon>Bacillati</taxon>
        <taxon>Actinomycetota</taxon>
        <taxon>Actinomycetes</taxon>
        <taxon>Streptosporangiales</taxon>
        <taxon>Streptosporangiaceae</taxon>
        <taxon>Planomonospora</taxon>
    </lineage>
</organism>
<dbReference type="PROSITE" id="PS50850">
    <property type="entry name" value="MFS"/>
    <property type="match status" value="1"/>
</dbReference>
<evidence type="ECO:0000256" key="6">
    <source>
        <dbReference type="ARBA" id="ARBA00023136"/>
    </source>
</evidence>
<feature type="transmembrane region" description="Helical" evidence="8">
    <location>
        <begin position="170"/>
        <end position="191"/>
    </location>
</feature>
<evidence type="ECO:0000256" key="2">
    <source>
        <dbReference type="ARBA" id="ARBA00022448"/>
    </source>
</evidence>
<gene>
    <name evidence="10" type="ORF">ACFOWE_02720</name>
</gene>
<dbReference type="EMBL" id="JBHSBM010000008">
    <property type="protein sequence ID" value="MFC4057189.1"/>
    <property type="molecule type" value="Genomic_DNA"/>
</dbReference>
<keyword evidence="11" id="KW-1185">Reference proteome</keyword>
<dbReference type="Gene3D" id="1.20.1250.20">
    <property type="entry name" value="MFS general substrate transporter like domains"/>
    <property type="match status" value="1"/>
</dbReference>
<evidence type="ECO:0000256" key="7">
    <source>
        <dbReference type="SAM" id="MobiDB-lite"/>
    </source>
</evidence>
<dbReference type="PANTHER" id="PTHR42718:SF47">
    <property type="entry name" value="METHYL VIOLOGEN RESISTANCE PROTEIN SMVA"/>
    <property type="match status" value="1"/>
</dbReference>
<keyword evidence="4 8" id="KW-0812">Transmembrane</keyword>
<feature type="transmembrane region" description="Helical" evidence="8">
    <location>
        <begin position="144"/>
        <end position="164"/>
    </location>
</feature>
<feature type="transmembrane region" description="Helical" evidence="8">
    <location>
        <begin position="21"/>
        <end position="42"/>
    </location>
</feature>
<feature type="transmembrane region" description="Helical" evidence="8">
    <location>
        <begin position="86"/>
        <end position="105"/>
    </location>
</feature>
<feature type="region of interest" description="Disordered" evidence="7">
    <location>
        <begin position="509"/>
        <end position="539"/>
    </location>
</feature>
<dbReference type="SUPFAM" id="SSF103473">
    <property type="entry name" value="MFS general substrate transporter"/>
    <property type="match status" value="1"/>
</dbReference>
<dbReference type="CDD" id="cd17321">
    <property type="entry name" value="MFS_MMR_MDR_like"/>
    <property type="match status" value="1"/>
</dbReference>
<feature type="transmembrane region" description="Helical" evidence="8">
    <location>
        <begin position="273"/>
        <end position="297"/>
    </location>
</feature>
<evidence type="ECO:0000256" key="8">
    <source>
        <dbReference type="SAM" id="Phobius"/>
    </source>
</evidence>
<dbReference type="Proteomes" id="UP001595850">
    <property type="component" value="Unassembled WGS sequence"/>
</dbReference>
<name>A0ABV8I2M3_9ACTN</name>
<evidence type="ECO:0000256" key="4">
    <source>
        <dbReference type="ARBA" id="ARBA00022692"/>
    </source>
</evidence>
<keyword evidence="3" id="KW-1003">Cell membrane</keyword>
<evidence type="ECO:0000259" key="9">
    <source>
        <dbReference type="PROSITE" id="PS50850"/>
    </source>
</evidence>
<proteinExistence type="predicted"/>
<feature type="transmembrane region" description="Helical" evidence="8">
    <location>
        <begin position="203"/>
        <end position="223"/>
    </location>
</feature>
<comment type="caution">
    <text evidence="10">The sequence shown here is derived from an EMBL/GenBank/DDBJ whole genome shotgun (WGS) entry which is preliminary data.</text>
</comment>
<feature type="transmembrane region" description="Helical" evidence="8">
    <location>
        <begin position="336"/>
        <end position="356"/>
    </location>
</feature>
<protein>
    <submittedName>
        <fullName evidence="10">MFS transporter</fullName>
    </submittedName>
</protein>
<dbReference type="InterPro" id="IPR020846">
    <property type="entry name" value="MFS_dom"/>
</dbReference>
<comment type="subcellular location">
    <subcellularLocation>
        <location evidence="1">Cell membrane</location>
        <topology evidence="1">Multi-pass membrane protein</topology>
    </subcellularLocation>
</comment>
<dbReference type="PANTHER" id="PTHR42718">
    <property type="entry name" value="MAJOR FACILITATOR SUPERFAMILY MULTIDRUG TRANSPORTER MFSC"/>
    <property type="match status" value="1"/>
</dbReference>
<keyword evidence="2" id="KW-0813">Transport</keyword>
<evidence type="ECO:0000256" key="3">
    <source>
        <dbReference type="ARBA" id="ARBA00022475"/>
    </source>
</evidence>